<gene>
    <name evidence="2" type="ORF">BDP81DRAFT_417043</name>
</gene>
<evidence type="ECO:0000313" key="3">
    <source>
        <dbReference type="Proteomes" id="UP001243989"/>
    </source>
</evidence>
<feature type="region of interest" description="Disordered" evidence="1">
    <location>
        <begin position="92"/>
        <end position="120"/>
    </location>
</feature>
<name>A0AAJ0A2X8_9PEZI</name>
<dbReference type="GeneID" id="85474451"/>
<protein>
    <submittedName>
        <fullName evidence="2">Uncharacterized protein</fullName>
    </submittedName>
</protein>
<evidence type="ECO:0000313" key="2">
    <source>
        <dbReference type="EMBL" id="KAK1654983.1"/>
    </source>
</evidence>
<dbReference type="AlphaFoldDB" id="A0AAJ0A2X8"/>
<organism evidence="2 3">
    <name type="scientific">Colletotrichum phormii</name>
    <dbReference type="NCBI Taxonomy" id="359342"/>
    <lineage>
        <taxon>Eukaryota</taxon>
        <taxon>Fungi</taxon>
        <taxon>Dikarya</taxon>
        <taxon>Ascomycota</taxon>
        <taxon>Pezizomycotina</taxon>
        <taxon>Sordariomycetes</taxon>
        <taxon>Hypocreomycetidae</taxon>
        <taxon>Glomerellales</taxon>
        <taxon>Glomerellaceae</taxon>
        <taxon>Colletotrichum</taxon>
        <taxon>Colletotrichum acutatum species complex</taxon>
    </lineage>
</organism>
<evidence type="ECO:0000256" key="1">
    <source>
        <dbReference type="SAM" id="MobiDB-lite"/>
    </source>
</evidence>
<reference evidence="2" key="1">
    <citation type="submission" date="2021-06" db="EMBL/GenBank/DDBJ databases">
        <title>Comparative genomics, transcriptomics and evolutionary studies reveal genomic signatures of adaptation to plant cell wall in hemibiotrophic fungi.</title>
        <authorList>
            <consortium name="DOE Joint Genome Institute"/>
            <person name="Baroncelli R."/>
            <person name="Diaz J.F."/>
            <person name="Benocci T."/>
            <person name="Peng M."/>
            <person name="Battaglia E."/>
            <person name="Haridas S."/>
            <person name="Andreopoulos W."/>
            <person name="Labutti K."/>
            <person name="Pangilinan J."/>
            <person name="Floch G.L."/>
            <person name="Makela M.R."/>
            <person name="Henrissat B."/>
            <person name="Grigoriev I.V."/>
            <person name="Crouch J.A."/>
            <person name="De Vries R.P."/>
            <person name="Sukno S.A."/>
            <person name="Thon M.R."/>
        </authorList>
    </citation>
    <scope>NUCLEOTIDE SEQUENCE</scope>
    <source>
        <strain evidence="2">CBS 102054</strain>
    </source>
</reference>
<comment type="caution">
    <text evidence="2">The sequence shown here is derived from an EMBL/GenBank/DDBJ whole genome shotgun (WGS) entry which is preliminary data.</text>
</comment>
<dbReference type="EMBL" id="JAHMHQ010000002">
    <property type="protein sequence ID" value="KAK1654983.1"/>
    <property type="molecule type" value="Genomic_DNA"/>
</dbReference>
<accession>A0AAJ0A2X8</accession>
<proteinExistence type="predicted"/>
<keyword evidence="3" id="KW-1185">Reference proteome</keyword>
<dbReference type="RefSeq" id="XP_060451027.1">
    <property type="nucleotide sequence ID" value="XM_060589589.1"/>
</dbReference>
<dbReference type="Proteomes" id="UP001243989">
    <property type="component" value="Unassembled WGS sequence"/>
</dbReference>
<sequence length="120" mass="13168">MGAPEAVLSLWSITTPSSLLGMSCSSIGLVRSSDRPSEMQQPARCSGQHEQSDRVYALGHHSFSRRAFRPLCHCRNSSGNALQRSRENLREKTAQLKPRQPGVPSQILRASDTLLQGPGR</sequence>